<dbReference type="AlphaFoldDB" id="A0A0L0MDJ3"/>
<dbReference type="RefSeq" id="WP_370444250.1">
    <property type="nucleotide sequence ID" value="NZ_LFJJ01000067.1"/>
</dbReference>
<dbReference type="PATRIC" id="fig|242163.4.peg.6251"/>
<evidence type="ECO:0000313" key="2">
    <source>
        <dbReference type="EMBL" id="KND60340.1"/>
    </source>
</evidence>
<keyword evidence="3" id="KW-1185">Reference proteome</keyword>
<protein>
    <submittedName>
        <fullName evidence="2">Fe2+-dicitrate sensor, membrane component</fullName>
    </submittedName>
</protein>
<sequence length="105" mass="11544">MSASVRPDIAPDIARRAVHWWVELYSGESRDAERRAFEHWLAEHPDHALAWKHIESVCGRIHGLSEHANAARAALAQGNTGTGNAVKRRRTIKTLALLLFAGTGG</sequence>
<evidence type="ECO:0000259" key="1">
    <source>
        <dbReference type="Pfam" id="PF16220"/>
    </source>
</evidence>
<dbReference type="Pfam" id="PF16220">
    <property type="entry name" value="DUF4880"/>
    <property type="match status" value="1"/>
</dbReference>
<name>A0A0L0MDJ3_9BURK</name>
<proteinExistence type="predicted"/>
<reference evidence="3" key="1">
    <citation type="submission" date="2015-06" db="EMBL/GenBank/DDBJ databases">
        <title>Comparative genomics of Burkholderia leaf nodule symbionts.</title>
        <authorList>
            <person name="Carlier A."/>
            <person name="Eberl L."/>
            <person name="Pinto-Carbo M."/>
        </authorList>
    </citation>
    <scope>NUCLEOTIDE SEQUENCE [LARGE SCALE GENOMIC DNA]</scope>
    <source>
        <strain evidence="3">UZHbot4</strain>
    </source>
</reference>
<dbReference type="InterPro" id="IPR032623">
    <property type="entry name" value="FecR_N"/>
</dbReference>
<feature type="domain" description="FecR N-terminal" evidence="1">
    <location>
        <begin position="16"/>
        <end position="56"/>
    </location>
</feature>
<dbReference type="Proteomes" id="UP000036959">
    <property type="component" value="Unassembled WGS sequence"/>
</dbReference>
<gene>
    <name evidence="2" type="ORF">BVER_02476c</name>
</gene>
<evidence type="ECO:0000313" key="3">
    <source>
        <dbReference type="Proteomes" id="UP000036959"/>
    </source>
</evidence>
<organism evidence="2 3">
    <name type="scientific">Candidatus Burkholderia verschuerenii</name>
    <dbReference type="NCBI Taxonomy" id="242163"/>
    <lineage>
        <taxon>Bacteria</taxon>
        <taxon>Pseudomonadati</taxon>
        <taxon>Pseudomonadota</taxon>
        <taxon>Betaproteobacteria</taxon>
        <taxon>Burkholderiales</taxon>
        <taxon>Burkholderiaceae</taxon>
        <taxon>Burkholderia</taxon>
    </lineage>
</organism>
<dbReference type="EMBL" id="LFJJ01000067">
    <property type="protein sequence ID" value="KND60340.1"/>
    <property type="molecule type" value="Genomic_DNA"/>
</dbReference>
<accession>A0A0L0MDJ3</accession>
<comment type="caution">
    <text evidence="2">The sequence shown here is derived from an EMBL/GenBank/DDBJ whole genome shotgun (WGS) entry which is preliminary data.</text>
</comment>